<keyword evidence="5 7" id="KW-1133">Transmembrane helix</keyword>
<evidence type="ECO:0000256" key="7">
    <source>
        <dbReference type="SAM" id="Phobius"/>
    </source>
</evidence>
<evidence type="ECO:0000313" key="9">
    <source>
        <dbReference type="Proteomes" id="UP000018320"/>
    </source>
</evidence>
<dbReference type="InterPro" id="IPR002528">
    <property type="entry name" value="MATE_fam"/>
</dbReference>
<dbReference type="GO" id="GO:0042910">
    <property type="term" value="F:xenobiotic transmembrane transporter activity"/>
    <property type="evidence" value="ECO:0007669"/>
    <property type="project" value="InterPro"/>
</dbReference>
<feature type="transmembrane region" description="Helical" evidence="7">
    <location>
        <begin position="478"/>
        <end position="501"/>
    </location>
</feature>
<feature type="transmembrane region" description="Helical" evidence="7">
    <location>
        <begin position="233"/>
        <end position="256"/>
    </location>
</feature>
<reference evidence="9" key="1">
    <citation type="submission" date="2012-02" db="EMBL/GenBank/DDBJ databases">
        <title>Genome sequencing of Giardia lamblia Genotypes A2 and B isolates (DH and GS) and comparative analysis with the genomes of Genotypes A1 and E (WB and Pig).</title>
        <authorList>
            <person name="Adam R."/>
            <person name="Dahlstrom E."/>
            <person name="Martens C."/>
            <person name="Bruno D."/>
            <person name="Barbian K."/>
            <person name="Porcella S.F."/>
            <person name="Nash T."/>
        </authorList>
    </citation>
    <scope>NUCLEOTIDE SEQUENCE</scope>
    <source>
        <strain evidence="9">DH</strain>
    </source>
</reference>
<feature type="transmembrane region" description="Helical" evidence="7">
    <location>
        <begin position="437"/>
        <end position="457"/>
    </location>
</feature>
<sequence>MGKKNSQPISINTSLNSVSEYLYNDDSPVIADADWCAHRIVKVEGRTRTFLETLDVYSHLQKVVDRRVKANIAGIAVRGGTWADTRRNAWLLGPKARLAALRVEATDKLLERAESRASSRRCCTCFHRMILERYKRLWTAKLSLFEEDHSPYRQILLASLPIMGSLFLVSFYTIVDTIIISRHNGTREIASVLNFLPFEQILTLSPMQALGTATASQISVAIGAKNFPDAEMIFSIFFVVGCCIAVLIPLVCVPILPLVLPSLGVIQEYVRDVLRYGYIAMACMPLCNFLGPAMVPILRCENKAGLVMLRQILGVVLNIILDLIFITALHLGNSGAAIATAISMLITGAWISSHFFICKQAKLKAEQENRTRFIIFNPVHIRCAKKQLSLVCRILGLTVSSYIQFFLLSFGALLSLFLHKYWMPDAVAHVRQVGVSIAARTTLILSNPISGLQNGILPVLGYTVGQKSPRRIYEVSKAGLVILLIATSAQLILFQLLAPFVIRIYNLDSAYYTAGVRALRILNAMVPMLSFSTLALVLFQVQKKQYHALGLQMVKVGMQVLWQLVVPYIQKDSKELVAGVPFSDAVTGVIGLGIIIVEFRRMKQRAKQELDAKFAHTRILRTFDLSKDVPQSDTGQMTMIYRGNSGLKKRCKPLAYVDRRSQSIEMVKVSSTTALPINDDGAFRPPSWPDLVTASNPCNLRCVSPLTMHQSRGKDIDIELSSDISELNGENLPCYYVSSPQRANKK</sequence>
<dbReference type="PANTHER" id="PTHR43823">
    <property type="entry name" value="SPORULATION PROTEIN YKVU"/>
    <property type="match status" value="1"/>
</dbReference>
<dbReference type="VEuPathDB" id="GiardiaDB:DHA2_151377"/>
<dbReference type="PANTHER" id="PTHR43823:SF3">
    <property type="entry name" value="MULTIDRUG EXPORT PROTEIN MEPA"/>
    <property type="match status" value="1"/>
</dbReference>
<feature type="transmembrane region" description="Helical" evidence="7">
    <location>
        <begin position="553"/>
        <end position="570"/>
    </location>
</feature>
<comment type="similarity">
    <text evidence="2">Belongs to the multi antimicrobial extrusion (MATE) (TC 2.A.66.1) family.</text>
</comment>
<accession>V6TS25</accession>
<dbReference type="VEuPathDB" id="GiardiaDB:QR46_2848"/>
<evidence type="ECO:0000256" key="3">
    <source>
        <dbReference type="ARBA" id="ARBA00022475"/>
    </source>
</evidence>
<evidence type="ECO:0000256" key="2">
    <source>
        <dbReference type="ARBA" id="ARBA00010199"/>
    </source>
</evidence>
<proteinExistence type="inferred from homology"/>
<evidence type="ECO:0000313" key="8">
    <source>
        <dbReference type="EMBL" id="ESU39825.1"/>
    </source>
</evidence>
<comment type="subcellular location">
    <subcellularLocation>
        <location evidence="1">Cell membrane</location>
        <topology evidence="1">Multi-pass membrane protein</topology>
    </subcellularLocation>
</comment>
<dbReference type="Proteomes" id="UP000018320">
    <property type="component" value="Unassembled WGS sequence"/>
</dbReference>
<comment type="caution">
    <text evidence="8">The sequence shown here is derived from an EMBL/GenBank/DDBJ whole genome shotgun (WGS) entry which is preliminary data.</text>
</comment>
<evidence type="ECO:0000256" key="4">
    <source>
        <dbReference type="ARBA" id="ARBA00022692"/>
    </source>
</evidence>
<feature type="transmembrane region" description="Helical" evidence="7">
    <location>
        <begin position="312"/>
        <end position="331"/>
    </location>
</feature>
<name>V6TS25_GIAIN</name>
<gene>
    <name evidence="8" type="ORF">DHA2_151377</name>
</gene>
<dbReference type="VEuPathDB" id="GiardiaDB:GL50803_0015269"/>
<feature type="transmembrane region" description="Helical" evidence="7">
    <location>
        <begin position="521"/>
        <end position="541"/>
    </location>
</feature>
<dbReference type="Pfam" id="PF01554">
    <property type="entry name" value="MatE"/>
    <property type="match status" value="2"/>
</dbReference>
<protein>
    <submittedName>
        <fullName evidence="8">Sodium-driven multidrug efflux pump</fullName>
    </submittedName>
</protein>
<keyword evidence="4 7" id="KW-0812">Transmembrane</keyword>
<keyword evidence="6 7" id="KW-0472">Membrane</keyword>
<dbReference type="AlphaFoldDB" id="V6TS25"/>
<dbReference type="GO" id="GO:0015297">
    <property type="term" value="F:antiporter activity"/>
    <property type="evidence" value="ECO:0007669"/>
    <property type="project" value="InterPro"/>
</dbReference>
<feature type="transmembrane region" description="Helical" evidence="7">
    <location>
        <begin position="576"/>
        <end position="597"/>
    </location>
</feature>
<evidence type="ECO:0000256" key="5">
    <source>
        <dbReference type="ARBA" id="ARBA00022989"/>
    </source>
</evidence>
<feature type="transmembrane region" description="Helical" evidence="7">
    <location>
        <begin position="276"/>
        <end position="300"/>
    </location>
</feature>
<evidence type="ECO:0000256" key="1">
    <source>
        <dbReference type="ARBA" id="ARBA00004651"/>
    </source>
</evidence>
<feature type="transmembrane region" description="Helical" evidence="7">
    <location>
        <begin position="155"/>
        <end position="175"/>
    </location>
</feature>
<dbReference type="InterPro" id="IPR051327">
    <property type="entry name" value="MATE_MepA_subfamily"/>
</dbReference>
<reference evidence="8 9" key="2">
    <citation type="journal article" date="2013" name="Genome Biol. Evol.">
        <title>Genome sequencing of Giardia lamblia genotypes A2 and B isolates (DH and GS) and comparative analysis with the genomes of genotypes A1 and E (WB and Pig).</title>
        <authorList>
            <person name="Adam R.D."/>
            <person name="Dahlstrom E.W."/>
            <person name="Martens C.A."/>
            <person name="Bruno D.P."/>
            <person name="Barbian K.D."/>
            <person name="Ricklefs S.M."/>
            <person name="Hernandez M.M."/>
            <person name="Narla N.P."/>
            <person name="Patel R.B."/>
            <person name="Porcella S.F."/>
            <person name="Nash T.E."/>
        </authorList>
    </citation>
    <scope>NUCLEOTIDE SEQUENCE [LARGE SCALE GENOMIC DNA]</scope>
    <source>
        <strain evidence="8 9">DH</strain>
    </source>
</reference>
<dbReference type="GO" id="GO:0005886">
    <property type="term" value="C:plasma membrane"/>
    <property type="evidence" value="ECO:0007669"/>
    <property type="project" value="UniProtKB-SubCell"/>
</dbReference>
<dbReference type="EMBL" id="AHGT01000001">
    <property type="protein sequence ID" value="ESU39825.1"/>
    <property type="molecule type" value="Genomic_DNA"/>
</dbReference>
<feature type="transmembrane region" description="Helical" evidence="7">
    <location>
        <begin position="337"/>
        <end position="357"/>
    </location>
</feature>
<dbReference type="VEuPathDB" id="GiardiaDB:GL50581_1112"/>
<evidence type="ECO:0000256" key="6">
    <source>
        <dbReference type="ARBA" id="ARBA00023136"/>
    </source>
</evidence>
<keyword evidence="3" id="KW-1003">Cell membrane</keyword>
<organism evidence="8 9">
    <name type="scientific">Giardia intestinalis</name>
    <name type="common">Giardia lamblia</name>
    <dbReference type="NCBI Taxonomy" id="5741"/>
    <lineage>
        <taxon>Eukaryota</taxon>
        <taxon>Metamonada</taxon>
        <taxon>Diplomonadida</taxon>
        <taxon>Hexamitidae</taxon>
        <taxon>Giardiinae</taxon>
        <taxon>Giardia</taxon>
    </lineage>
</organism>
<feature type="transmembrane region" description="Helical" evidence="7">
    <location>
        <begin position="394"/>
        <end position="417"/>
    </location>
</feature>